<reference evidence="6 7" key="1">
    <citation type="submission" date="2020-03" db="EMBL/GenBank/DDBJ databases">
        <title>Genomic Encyclopedia of Type Strains, Phase IV (KMG-IV): sequencing the most valuable type-strain genomes for metagenomic binning, comparative biology and taxonomic classification.</title>
        <authorList>
            <person name="Goeker M."/>
        </authorList>
    </citation>
    <scope>NUCLEOTIDE SEQUENCE [LARGE SCALE GENOMIC DNA]</scope>
    <source>
        <strain evidence="6 7">DSM 101599</strain>
    </source>
</reference>
<dbReference type="EMBL" id="JAASQL010000005">
    <property type="protein sequence ID" value="NIJ46206.1"/>
    <property type="molecule type" value="Genomic_DNA"/>
</dbReference>
<dbReference type="Gene3D" id="3.20.20.80">
    <property type="entry name" value="Glycosidases"/>
    <property type="match status" value="1"/>
</dbReference>
<dbReference type="InterPro" id="IPR041224">
    <property type="entry name" value="BPA_C"/>
</dbReference>
<feature type="signal peptide" evidence="2">
    <location>
        <begin position="1"/>
        <end position="25"/>
    </location>
</feature>
<keyword evidence="6" id="KW-0326">Glycosidase</keyword>
<evidence type="ECO:0000259" key="4">
    <source>
        <dbReference type="Pfam" id="PF18206"/>
    </source>
</evidence>
<evidence type="ECO:0000256" key="1">
    <source>
        <dbReference type="ARBA" id="ARBA00022729"/>
    </source>
</evidence>
<feature type="chain" id="PRO_5046167883" evidence="2">
    <location>
        <begin position="26"/>
        <end position="735"/>
    </location>
</feature>
<evidence type="ECO:0000256" key="2">
    <source>
        <dbReference type="SAM" id="SignalP"/>
    </source>
</evidence>
<accession>A0ABX0UF85</accession>
<feature type="domain" description="Beta-porphyranase A C-terminal" evidence="3">
    <location>
        <begin position="550"/>
        <end position="646"/>
    </location>
</feature>
<feature type="domain" description="Porphyranase beta-sandwich" evidence="4">
    <location>
        <begin position="437"/>
        <end position="541"/>
    </location>
</feature>
<keyword evidence="7" id="KW-1185">Reference proteome</keyword>
<evidence type="ECO:0000313" key="6">
    <source>
        <dbReference type="EMBL" id="NIJ46206.1"/>
    </source>
</evidence>
<dbReference type="Pfam" id="PF18040">
    <property type="entry name" value="BPA_C"/>
    <property type="match status" value="1"/>
</dbReference>
<comment type="caution">
    <text evidence="6">The sequence shown here is derived from an EMBL/GenBank/DDBJ whole genome shotgun (WGS) entry which is preliminary data.</text>
</comment>
<organism evidence="6 7">
    <name type="scientific">Wenyingzhuangia heitensis</name>
    <dbReference type="NCBI Taxonomy" id="1487859"/>
    <lineage>
        <taxon>Bacteria</taxon>
        <taxon>Pseudomonadati</taxon>
        <taxon>Bacteroidota</taxon>
        <taxon>Flavobacteriia</taxon>
        <taxon>Flavobacteriales</taxon>
        <taxon>Flavobacteriaceae</taxon>
        <taxon>Wenyingzhuangia</taxon>
    </lineage>
</organism>
<evidence type="ECO:0000259" key="5">
    <source>
        <dbReference type="Pfam" id="PF18962"/>
    </source>
</evidence>
<gene>
    <name evidence="6" type="ORF">FHR24_002690</name>
</gene>
<proteinExistence type="predicted"/>
<dbReference type="CDD" id="cd21510">
    <property type="entry name" value="agarase_cat"/>
    <property type="match status" value="1"/>
</dbReference>
<dbReference type="GO" id="GO:0033916">
    <property type="term" value="F:beta-agarase activity"/>
    <property type="evidence" value="ECO:0007669"/>
    <property type="project" value="UniProtKB-EC"/>
</dbReference>
<protein>
    <submittedName>
        <fullName evidence="6">Agarase</fullName>
        <ecNumber evidence="6">3.2.1.81</ecNumber>
    </submittedName>
</protein>
<evidence type="ECO:0000259" key="3">
    <source>
        <dbReference type="Pfam" id="PF18040"/>
    </source>
</evidence>
<keyword evidence="1 2" id="KW-0732">Signal</keyword>
<dbReference type="SUPFAM" id="SSF51445">
    <property type="entry name" value="(Trans)glycosidases"/>
    <property type="match status" value="1"/>
</dbReference>
<dbReference type="InterPro" id="IPR040527">
    <property type="entry name" value="Beta-sand_Porphyrn"/>
</dbReference>
<feature type="domain" description="Secretion system C-terminal sorting" evidence="5">
    <location>
        <begin position="674"/>
        <end position="733"/>
    </location>
</feature>
<dbReference type="InterPro" id="IPR017853">
    <property type="entry name" value="GH"/>
</dbReference>
<sequence length="735" mass="84270">MKTSIYTSRLFWMLLVSFVGLETSAQVQVDVNIDVNHQVGRETTFNRSKWINVHSSQSASVWNGDMDKFEYLVNDLDVSFGRETGHIKSSAKRVNQDPTRPGYADPNHMKILGDADKASYAKKTDRHAYEKGNFIVANQQLPLFPNGNNPTDGGWYYASTDTTLEPFGTASGEFCANYFNNYFGSGGIDGFPMPKYFEIMNEPVWHFVDRNHDGGGTLEKVFKFHKTVADIIHDKVPGLQVGGFGTAFPDFDEGGNLQEWEERWKFFIRDYGSAFDFYTIHLYDRPIQNGNEIEQYRKGGRNEATFDMMEHYSMLQYNKVKPFFITEYGGQLWGMSDRDRLWRPHNDWRRIEAFNAMLMQFLERPNVFVSAIPFVMPKAEWGYDAAKDIPYRCRLLRKANEPESYSGEWVWTEYIKFYELWSDVKGVRLDTHANHLDFQVDAYANGKEVYVILNNIESATIDFNLNIKGVNTNKIESIEVKRLYFTEDEQVMLTKNTYNSLEEVQQIRDDETLIAKYIFKDEVVVNKTSLEEKHYATTYKQSIVANTSVNFTFENINKGTNGEAVLRLGLARALSLHRFPTSIKVNGASIDIPDNYRGDLQRGRDQFFGMLEIKVPFDLISSGNNQVEVVFGETGGHISSSALQVFNFSREIKRTEDNEGMSTEEVELNQNLGVYPIPAEKNITITGDLKNWEIKSVEGKLLKEGTTKEISIESLEAGVYFITLNKTVTKKIIKI</sequence>
<dbReference type="Gene3D" id="2.60.120.1200">
    <property type="match status" value="1"/>
</dbReference>
<dbReference type="EC" id="3.2.1.81" evidence="6"/>
<dbReference type="NCBIfam" id="TIGR04183">
    <property type="entry name" value="Por_Secre_tail"/>
    <property type="match status" value="1"/>
</dbReference>
<dbReference type="Pfam" id="PF18962">
    <property type="entry name" value="Por_Secre_tail"/>
    <property type="match status" value="1"/>
</dbReference>
<keyword evidence="6" id="KW-0378">Hydrolase</keyword>
<dbReference type="Pfam" id="PF18206">
    <property type="entry name" value="Porphyrn_cat_1"/>
    <property type="match status" value="1"/>
</dbReference>
<dbReference type="InterPro" id="IPR026444">
    <property type="entry name" value="Secre_tail"/>
</dbReference>
<dbReference type="Proteomes" id="UP000745859">
    <property type="component" value="Unassembled WGS sequence"/>
</dbReference>
<dbReference type="RefSeq" id="WP_167189831.1">
    <property type="nucleotide sequence ID" value="NZ_JAASQL010000005.1"/>
</dbReference>
<name>A0ABX0UF85_9FLAO</name>
<evidence type="ECO:0000313" key="7">
    <source>
        <dbReference type="Proteomes" id="UP000745859"/>
    </source>
</evidence>